<dbReference type="MEROPS" id="M90.001"/>
<organism evidence="1 2">
    <name type="scientific">Salmonella enterica subsp. enterica serovar Wandsworth str. A4-580</name>
    <dbReference type="NCBI Taxonomy" id="913086"/>
    <lineage>
        <taxon>Bacteria</taxon>
        <taxon>Pseudomonadati</taxon>
        <taxon>Pseudomonadota</taxon>
        <taxon>Gammaproteobacteria</taxon>
        <taxon>Enterobacterales</taxon>
        <taxon>Enterobacteriaceae</taxon>
        <taxon>Salmonella</taxon>
    </lineage>
</organism>
<dbReference type="GO" id="GO:0016740">
    <property type="term" value="F:transferase activity"/>
    <property type="evidence" value="ECO:0007669"/>
    <property type="project" value="UniProtKB-KW"/>
</dbReference>
<proteinExistence type="predicted"/>
<comment type="caution">
    <text evidence="1">The sequence shown here is derived from an EMBL/GenBank/DDBJ whole genome shotgun (WGS) entry which is preliminary data.</text>
</comment>
<dbReference type="PATRIC" id="fig|913086.3.peg.1524"/>
<dbReference type="Gene3D" id="1.10.472.150">
    <property type="entry name" value="Glucose-regulated metallo-peptidase M90, N-terminal domain"/>
    <property type="match status" value="1"/>
</dbReference>
<name>G5SA87_SALET</name>
<reference evidence="1 2" key="1">
    <citation type="journal article" date="2011" name="BMC Genomics">
        <title>Genome sequencing reveals diversification of virulence factor content and possible host adaptation in distinct subpopulations of Salmonella enterica.</title>
        <authorList>
            <person name="den Bakker H.C."/>
            <person name="Moreno Switt A.I."/>
            <person name="Govoni G."/>
            <person name="Cummings C.A."/>
            <person name="Ranieri M.L."/>
            <person name="Degoricija L."/>
            <person name="Hoelzer K."/>
            <person name="Rodriguez-Rivera L.D."/>
            <person name="Brown S."/>
            <person name="Bolchacova E."/>
            <person name="Furtado M.R."/>
            <person name="Wiedmann M."/>
        </authorList>
    </citation>
    <scope>NUCLEOTIDE SEQUENCE [LARGE SCALE GENOMIC DNA]</scope>
    <source>
        <strain evidence="1 2">A4-580</strain>
    </source>
</reference>
<dbReference type="Proteomes" id="UP000003536">
    <property type="component" value="Unassembled WGS sequence"/>
</dbReference>
<keyword evidence="1" id="KW-0670">Pyruvate</keyword>
<dbReference type="InterPro" id="IPR042252">
    <property type="entry name" value="MtfA_N"/>
</dbReference>
<gene>
    <name evidence="1" type="ORF">LTSEWAN_1954</name>
</gene>
<dbReference type="AlphaFoldDB" id="G5SA87"/>
<keyword evidence="1" id="KW-0808">Transferase</keyword>
<evidence type="ECO:0000313" key="2">
    <source>
        <dbReference type="Proteomes" id="UP000003536"/>
    </source>
</evidence>
<evidence type="ECO:0000313" key="1">
    <source>
        <dbReference type="EMBL" id="EHD04167.1"/>
    </source>
</evidence>
<dbReference type="EMBL" id="AFCX01000647">
    <property type="protein sequence ID" value="EHD04167.1"/>
    <property type="molecule type" value="Genomic_DNA"/>
</dbReference>
<sequence length="71" mass="8193">MIKWPWKAQEITQNEDWPWDDALAIPLLVNLTAQEQARLIALAERFLQQKRLVALHFLQQKRLVAGSATGI</sequence>
<accession>G5SA87</accession>
<protein>
    <submittedName>
        <fullName evidence="1">Phosphoenolpyruvate-glucose-phosphotransferase regulator</fullName>
    </submittedName>
</protein>